<evidence type="ECO:0000256" key="1">
    <source>
        <dbReference type="SAM" id="MobiDB-lite"/>
    </source>
</evidence>
<keyword evidence="2" id="KW-1185">Reference proteome</keyword>
<evidence type="ECO:0000313" key="3">
    <source>
        <dbReference type="WBParaSite" id="PSAMB.scaffold7458size7621.g30096.t1"/>
    </source>
</evidence>
<evidence type="ECO:0000313" key="2">
    <source>
        <dbReference type="Proteomes" id="UP000887566"/>
    </source>
</evidence>
<dbReference type="WBParaSite" id="PSAMB.scaffold7458size7621.g30096.t1">
    <property type="protein sequence ID" value="PSAMB.scaffold7458size7621.g30096.t1"/>
    <property type="gene ID" value="PSAMB.scaffold7458size7621.g30096"/>
</dbReference>
<accession>A0A914XA25</accession>
<name>A0A914XA25_9BILA</name>
<dbReference type="Proteomes" id="UP000887566">
    <property type="component" value="Unplaced"/>
</dbReference>
<reference evidence="3" key="1">
    <citation type="submission" date="2022-11" db="UniProtKB">
        <authorList>
            <consortium name="WormBaseParasite"/>
        </authorList>
    </citation>
    <scope>IDENTIFICATION</scope>
</reference>
<organism evidence="2 3">
    <name type="scientific">Plectus sambesii</name>
    <dbReference type="NCBI Taxonomy" id="2011161"/>
    <lineage>
        <taxon>Eukaryota</taxon>
        <taxon>Metazoa</taxon>
        <taxon>Ecdysozoa</taxon>
        <taxon>Nematoda</taxon>
        <taxon>Chromadorea</taxon>
        <taxon>Plectida</taxon>
        <taxon>Plectina</taxon>
        <taxon>Plectoidea</taxon>
        <taxon>Plectidae</taxon>
        <taxon>Plectus</taxon>
    </lineage>
</organism>
<proteinExistence type="predicted"/>
<dbReference type="AlphaFoldDB" id="A0A914XA25"/>
<sequence length="89" mass="10192">MVTASGIRGKLRMAVPPRPLNPNELHGQDMDTLDTLEARSNKLVELLNKKFHDDPIDPVKIERTTRRRIKTDNEKLRQQFGIAASTEEK</sequence>
<protein>
    <submittedName>
        <fullName evidence="3">Uncharacterized protein</fullName>
    </submittedName>
</protein>
<feature type="region of interest" description="Disordered" evidence="1">
    <location>
        <begin position="1"/>
        <end position="26"/>
    </location>
</feature>